<dbReference type="EMBL" id="JAOQJE010000001">
    <property type="protein sequence ID" value="MCU6787817.1"/>
    <property type="molecule type" value="Genomic_DNA"/>
</dbReference>
<dbReference type="RefSeq" id="WP_054326018.1">
    <property type="nucleotide sequence ID" value="NZ_JAOQJE010000001.1"/>
</dbReference>
<dbReference type="NCBIfam" id="TIGR03309">
    <property type="entry name" value="matur_yqeB"/>
    <property type="match status" value="1"/>
</dbReference>
<evidence type="ECO:0000313" key="2">
    <source>
        <dbReference type="Proteomes" id="UP001652397"/>
    </source>
</evidence>
<gene>
    <name evidence="1" type="primary">yqeB</name>
    <name evidence="1" type="ORF">OCV66_01700</name>
</gene>
<protein>
    <submittedName>
        <fullName evidence="1">Selenium-dependent molybdenum cofactor biosynthesis protein YqeB</fullName>
    </submittedName>
</protein>
<dbReference type="Proteomes" id="UP001652397">
    <property type="component" value="Unassembled WGS sequence"/>
</dbReference>
<accession>A0ABT2TZL6</accession>
<dbReference type="InterPro" id="IPR017695">
    <property type="entry name" value="Se-dep_Mo_hydrolase_YqeB"/>
</dbReference>
<evidence type="ECO:0000313" key="1">
    <source>
        <dbReference type="EMBL" id="MCU6787817.1"/>
    </source>
</evidence>
<proteinExistence type="predicted"/>
<comment type="caution">
    <text evidence="1">The sequence shown here is derived from an EMBL/GenBank/DDBJ whole genome shotgun (WGS) entry which is preliminary data.</text>
</comment>
<keyword evidence="2" id="KW-1185">Reference proteome</keyword>
<name>A0ABT2TZL6_9FIRM</name>
<organism evidence="1 2">
    <name type="scientific">Agathobaculum ammoniilyticum</name>
    <dbReference type="NCBI Taxonomy" id="2981778"/>
    <lineage>
        <taxon>Bacteria</taxon>
        <taxon>Bacillati</taxon>
        <taxon>Bacillota</taxon>
        <taxon>Clostridia</taxon>
        <taxon>Eubacteriales</taxon>
        <taxon>Butyricicoccaceae</taxon>
        <taxon>Agathobaculum</taxon>
    </lineage>
</organism>
<reference evidence="1 2" key="1">
    <citation type="journal article" date="2021" name="ISME Commun">
        <title>Automated analysis of genomic sequences facilitates high-throughput and comprehensive description of bacteria.</title>
        <authorList>
            <person name="Hitch T.C.A."/>
        </authorList>
    </citation>
    <scope>NUCLEOTIDE SEQUENCE [LARGE SCALE GENOMIC DNA]</scope>
    <source>
        <strain evidence="1 2">Sanger_34</strain>
    </source>
</reference>
<sequence length="282" mass="29512">MLKREVRPWVLVRGAGDLATGVIVRLYRCGFRVITTECADPSAIRRKAALCEAVWRGTSKVEGVRCRCVSDVAQAAAVSRTGEVPLLVDERAACIGVLRPAAVVDAILAKHNLGTDRSLAQITIGIGPGFTAGEDVDAVVETMRGHHLGRVIRQGAAIPDTGVPGAIAGYTVERVIHAPAAGRMRFVKDETGAAVDIGAIVRAGQTIARIGETPVSATINGVLRGLIREGYPVSAGLKIADIDPRPEQAAYCDTISDKARAIGGGVVEALLELSGEKGIELL</sequence>